<dbReference type="STRING" id="526218.Sterm_3113"/>
<dbReference type="HOGENOM" id="CLU_007383_6_1_0"/>
<dbReference type="InterPro" id="IPR001509">
    <property type="entry name" value="Epimerase_deHydtase"/>
</dbReference>
<dbReference type="SUPFAM" id="SSF51735">
    <property type="entry name" value="NAD(P)-binding Rossmann-fold domains"/>
    <property type="match status" value="1"/>
</dbReference>
<dbReference type="GO" id="GO:0005737">
    <property type="term" value="C:cytoplasm"/>
    <property type="evidence" value="ECO:0007669"/>
    <property type="project" value="TreeGrafter"/>
</dbReference>
<dbReference type="Gene3D" id="3.40.50.720">
    <property type="entry name" value="NAD(P)-binding Rossmann-like Domain"/>
    <property type="match status" value="1"/>
</dbReference>
<dbReference type="InterPro" id="IPR051783">
    <property type="entry name" value="NAD(P)-dependent_oxidoreduct"/>
</dbReference>
<dbReference type="AlphaFoldDB" id="D1APC1"/>
<evidence type="ECO:0000313" key="2">
    <source>
        <dbReference type="EMBL" id="ACZ09955.1"/>
    </source>
</evidence>
<name>D1APC1_SEBTE</name>
<reference evidence="3" key="1">
    <citation type="submission" date="2009-09" db="EMBL/GenBank/DDBJ databases">
        <title>The complete chromosome of Sebaldella termitidis ATCC 33386.</title>
        <authorList>
            <consortium name="US DOE Joint Genome Institute (JGI-PGF)"/>
            <person name="Lucas S."/>
            <person name="Copeland A."/>
            <person name="Lapidus A."/>
            <person name="Glavina del Rio T."/>
            <person name="Dalin E."/>
            <person name="Tice H."/>
            <person name="Bruce D."/>
            <person name="Goodwin L."/>
            <person name="Pitluck S."/>
            <person name="Kyrpides N."/>
            <person name="Mavromatis K."/>
            <person name="Ivanova N."/>
            <person name="Mikhailova N."/>
            <person name="Sims D."/>
            <person name="Meincke L."/>
            <person name="Brettin T."/>
            <person name="Detter J.C."/>
            <person name="Han C."/>
            <person name="Larimer F."/>
            <person name="Land M."/>
            <person name="Hauser L."/>
            <person name="Markowitz V."/>
            <person name="Cheng J.F."/>
            <person name="Hugenholtz P."/>
            <person name="Woyke T."/>
            <person name="Wu D."/>
            <person name="Eisen J.A."/>
        </authorList>
    </citation>
    <scope>NUCLEOTIDE SEQUENCE [LARGE SCALE GENOMIC DNA]</scope>
    <source>
        <strain evidence="3">ATCC 33386 / NCTC 11300</strain>
    </source>
</reference>
<dbReference type="RefSeq" id="WP_012862537.1">
    <property type="nucleotide sequence ID" value="NC_013517.1"/>
</dbReference>
<dbReference type="PANTHER" id="PTHR48079">
    <property type="entry name" value="PROTEIN YEEZ"/>
    <property type="match status" value="1"/>
</dbReference>
<accession>D1APC1</accession>
<dbReference type="GO" id="GO:0004029">
    <property type="term" value="F:aldehyde dehydrogenase (NAD+) activity"/>
    <property type="evidence" value="ECO:0007669"/>
    <property type="project" value="TreeGrafter"/>
</dbReference>
<dbReference type="InterPro" id="IPR036291">
    <property type="entry name" value="NAD(P)-bd_dom_sf"/>
</dbReference>
<organism evidence="2 3">
    <name type="scientific">Sebaldella termitidis (strain ATCC 33386 / NCTC 11300)</name>
    <dbReference type="NCBI Taxonomy" id="526218"/>
    <lineage>
        <taxon>Bacteria</taxon>
        <taxon>Fusobacteriati</taxon>
        <taxon>Fusobacteriota</taxon>
        <taxon>Fusobacteriia</taxon>
        <taxon>Fusobacteriales</taxon>
        <taxon>Leptotrichiaceae</taxon>
        <taxon>Sebaldella</taxon>
    </lineage>
</organism>
<dbReference type="EMBL" id="CP001739">
    <property type="protein sequence ID" value="ACZ09955.1"/>
    <property type="molecule type" value="Genomic_DNA"/>
</dbReference>
<reference evidence="2 3" key="2">
    <citation type="journal article" date="2010" name="Stand. Genomic Sci.">
        <title>Complete genome sequence of Sebaldella termitidis type strain (NCTC 11300).</title>
        <authorList>
            <person name="Harmon-Smith M."/>
            <person name="Celia L."/>
            <person name="Chertkov O."/>
            <person name="Lapidus A."/>
            <person name="Copeland A."/>
            <person name="Glavina Del Rio T."/>
            <person name="Nolan M."/>
            <person name="Lucas S."/>
            <person name="Tice H."/>
            <person name="Cheng J.F."/>
            <person name="Han C."/>
            <person name="Detter J.C."/>
            <person name="Bruce D."/>
            <person name="Goodwin L."/>
            <person name="Pitluck S."/>
            <person name="Pati A."/>
            <person name="Liolios K."/>
            <person name="Ivanova N."/>
            <person name="Mavromatis K."/>
            <person name="Mikhailova N."/>
            <person name="Chen A."/>
            <person name="Palaniappan K."/>
            <person name="Land M."/>
            <person name="Hauser L."/>
            <person name="Chang Y.J."/>
            <person name="Jeffries C.D."/>
            <person name="Brettin T."/>
            <person name="Goker M."/>
            <person name="Beck B."/>
            <person name="Bristow J."/>
            <person name="Eisen J.A."/>
            <person name="Markowitz V."/>
            <person name="Hugenholtz P."/>
            <person name="Kyrpides N.C."/>
            <person name="Klenk H.P."/>
            <person name="Chen F."/>
        </authorList>
    </citation>
    <scope>NUCLEOTIDE SEQUENCE [LARGE SCALE GENOMIC DNA]</scope>
    <source>
        <strain evidence="3">ATCC 33386 / NCTC 11300</strain>
    </source>
</reference>
<dbReference type="Pfam" id="PF01370">
    <property type="entry name" value="Epimerase"/>
    <property type="match status" value="1"/>
</dbReference>
<dbReference type="Proteomes" id="UP000000845">
    <property type="component" value="Chromosome"/>
</dbReference>
<gene>
    <name evidence="2" type="ordered locus">Sterm_3113</name>
</gene>
<sequence length="333" mass="37729">MKKVLVTGATGFLGSYILKELKGKYDIISVGRNKEKLMEIKKDDSKIECISADLAELKEVLDFPEADIVVHSAALSTIWGSKKEFIKNNVTATENIIKYCRTKKARRLVYVSTPSVYTGKKDRLNVRENEFDSGNKLNYYIETKIAAEKKVLEAESDGLDVVIIRPKGLIGIGDTSILPRIIEANNKIGIPVFKGKEDILADMTSVENTAYAILLCMEKEGVSGEIFNITNGEPTNQKKLLKYVSESLGTEFRYKKLSFGRIYMIASILEGIYKFFRVSKEPLLTRYTVCTLAFSQTLNIEKAEKLLGYKPRISLRDEIKRFGKFYKEKDHIK</sequence>
<dbReference type="eggNOG" id="COG0451">
    <property type="taxonomic scope" value="Bacteria"/>
</dbReference>
<dbReference type="PANTHER" id="PTHR48079:SF6">
    <property type="entry name" value="NAD(P)-BINDING DOMAIN-CONTAINING PROTEIN-RELATED"/>
    <property type="match status" value="1"/>
</dbReference>
<evidence type="ECO:0000313" key="3">
    <source>
        <dbReference type="Proteomes" id="UP000000845"/>
    </source>
</evidence>
<keyword evidence="3" id="KW-1185">Reference proteome</keyword>
<dbReference type="KEGG" id="str:Sterm_3113"/>
<protein>
    <submittedName>
        <fullName evidence="2">NAD-dependent epimerase/dehydratase</fullName>
    </submittedName>
</protein>
<evidence type="ECO:0000259" key="1">
    <source>
        <dbReference type="Pfam" id="PF01370"/>
    </source>
</evidence>
<feature type="domain" description="NAD-dependent epimerase/dehydratase" evidence="1">
    <location>
        <begin position="4"/>
        <end position="229"/>
    </location>
</feature>
<proteinExistence type="predicted"/>